<sequence>MKRSMAEDHSHAQDRFDENDEAVQALLDEKRKAFIDWQNHSNCSSRHDRYKDCKARTQRELCNMQNQWCERKPDEVQLYADFNNSKMLFSALRSLSVRNSPSALC</sequence>
<comment type="caution">
    <text evidence="2">The sequence shown here is derived from an EMBL/GenBank/DDBJ whole genome shotgun (WGS) entry which is preliminary data.</text>
</comment>
<reference evidence="2" key="1">
    <citation type="submission" date="2023-11" db="EMBL/GenBank/DDBJ databases">
        <title>Genome assemblies of two species of porcelain crab, Petrolisthes cinctipes and Petrolisthes manimaculis (Anomura: Porcellanidae).</title>
        <authorList>
            <person name="Angst P."/>
        </authorList>
    </citation>
    <scope>NUCLEOTIDE SEQUENCE</scope>
    <source>
        <strain evidence="2">PB745_02</strain>
        <tissue evidence="2">Gill</tissue>
    </source>
</reference>
<evidence type="ECO:0000256" key="1">
    <source>
        <dbReference type="SAM" id="MobiDB-lite"/>
    </source>
</evidence>
<evidence type="ECO:0000313" key="2">
    <source>
        <dbReference type="EMBL" id="KAK4314510.1"/>
    </source>
</evidence>
<accession>A0AAE1UCV1</accession>
<dbReference type="EMBL" id="JAWZYT010001218">
    <property type="protein sequence ID" value="KAK4314510.1"/>
    <property type="molecule type" value="Genomic_DNA"/>
</dbReference>
<dbReference type="Proteomes" id="UP001292094">
    <property type="component" value="Unassembled WGS sequence"/>
</dbReference>
<protein>
    <submittedName>
        <fullName evidence="2">Uncharacterized protein</fullName>
    </submittedName>
</protein>
<dbReference type="AlphaFoldDB" id="A0AAE1UCV1"/>
<gene>
    <name evidence="2" type="ORF">Pmani_014215</name>
</gene>
<evidence type="ECO:0000313" key="3">
    <source>
        <dbReference type="Proteomes" id="UP001292094"/>
    </source>
</evidence>
<feature type="region of interest" description="Disordered" evidence="1">
    <location>
        <begin position="1"/>
        <end position="20"/>
    </location>
</feature>
<keyword evidence="3" id="KW-1185">Reference proteome</keyword>
<name>A0AAE1UCV1_9EUCA</name>
<proteinExistence type="predicted"/>
<feature type="compositionally biased region" description="Basic and acidic residues" evidence="1">
    <location>
        <begin position="1"/>
        <end position="16"/>
    </location>
</feature>
<organism evidence="2 3">
    <name type="scientific">Petrolisthes manimaculis</name>
    <dbReference type="NCBI Taxonomy" id="1843537"/>
    <lineage>
        <taxon>Eukaryota</taxon>
        <taxon>Metazoa</taxon>
        <taxon>Ecdysozoa</taxon>
        <taxon>Arthropoda</taxon>
        <taxon>Crustacea</taxon>
        <taxon>Multicrustacea</taxon>
        <taxon>Malacostraca</taxon>
        <taxon>Eumalacostraca</taxon>
        <taxon>Eucarida</taxon>
        <taxon>Decapoda</taxon>
        <taxon>Pleocyemata</taxon>
        <taxon>Anomura</taxon>
        <taxon>Galatheoidea</taxon>
        <taxon>Porcellanidae</taxon>
        <taxon>Petrolisthes</taxon>
    </lineage>
</organism>